<evidence type="ECO:0000313" key="4">
    <source>
        <dbReference type="EMBL" id="KCV72412.1"/>
    </source>
</evidence>
<keyword evidence="5" id="KW-1185">Reference proteome</keyword>
<evidence type="ECO:0000313" key="5">
    <source>
        <dbReference type="Proteomes" id="UP000030693"/>
    </source>
</evidence>
<feature type="domain" description="Calcium-regulated actin-bundling protein C-terminal" evidence="3">
    <location>
        <begin position="188"/>
        <end position="258"/>
    </location>
</feature>
<dbReference type="AlphaFoldDB" id="A0A058ZG15"/>
<dbReference type="OMA" id="WWIEREL"/>
<dbReference type="GO" id="GO:0030046">
    <property type="term" value="P:parallel actin filament bundle assembly"/>
    <property type="evidence" value="ECO:0007669"/>
    <property type="project" value="TreeGrafter"/>
</dbReference>
<dbReference type="EMBL" id="KB932202">
    <property type="protein sequence ID" value="KCV72412.1"/>
    <property type="molecule type" value="Genomic_DNA"/>
</dbReference>
<organism evidence="4">
    <name type="scientific">Fonticula alba</name>
    <name type="common">Slime mold</name>
    <dbReference type="NCBI Taxonomy" id="691883"/>
    <lineage>
        <taxon>Eukaryota</taxon>
        <taxon>Rotosphaerida</taxon>
        <taxon>Fonticulaceae</taxon>
        <taxon>Fonticula</taxon>
    </lineage>
</organism>
<evidence type="ECO:0000259" key="3">
    <source>
        <dbReference type="Pfam" id="PF18060"/>
    </source>
</evidence>
<reference evidence="4" key="1">
    <citation type="submission" date="2013-04" db="EMBL/GenBank/DDBJ databases">
        <title>The Genome Sequence of Fonticula alba ATCC 38817.</title>
        <authorList>
            <consortium name="The Broad Institute Genomics Platform"/>
            <person name="Russ C."/>
            <person name="Cuomo C."/>
            <person name="Burger G."/>
            <person name="Gray M.W."/>
            <person name="Holland P.W.H."/>
            <person name="King N."/>
            <person name="Lang F.B.F."/>
            <person name="Roger A.J."/>
            <person name="Ruiz-Trillo I."/>
            <person name="Brown M."/>
            <person name="Walker B."/>
            <person name="Young S."/>
            <person name="Zeng Q."/>
            <person name="Gargeya S."/>
            <person name="Fitzgerald M."/>
            <person name="Haas B."/>
            <person name="Abouelleil A."/>
            <person name="Allen A.W."/>
            <person name="Alvarado L."/>
            <person name="Arachchi H.M."/>
            <person name="Berlin A.M."/>
            <person name="Chapman S.B."/>
            <person name="Gainer-Dewar J."/>
            <person name="Goldberg J."/>
            <person name="Griggs A."/>
            <person name="Gujja S."/>
            <person name="Hansen M."/>
            <person name="Howarth C."/>
            <person name="Imamovic A."/>
            <person name="Ireland A."/>
            <person name="Larimer J."/>
            <person name="McCowan C."/>
            <person name="Murphy C."/>
            <person name="Pearson M."/>
            <person name="Poon T.W."/>
            <person name="Priest M."/>
            <person name="Roberts A."/>
            <person name="Saif S."/>
            <person name="Shea T."/>
            <person name="Sisk P."/>
            <person name="Sykes S."/>
            <person name="Wortman J."/>
            <person name="Nusbaum C."/>
            <person name="Birren B."/>
        </authorList>
    </citation>
    <scope>NUCLEOTIDE SEQUENCE [LARGE SCALE GENOMIC DNA]</scope>
    <source>
        <strain evidence="4">ATCC 38817</strain>
    </source>
</reference>
<keyword evidence="1" id="KW-0175">Coiled coil</keyword>
<dbReference type="RefSeq" id="XP_009493990.1">
    <property type="nucleotide sequence ID" value="XM_009495715.1"/>
</dbReference>
<accession>A0A058ZG15</accession>
<name>A0A058ZG15_FONAL</name>
<dbReference type="InterPro" id="IPR040810">
    <property type="entry name" value="F_actin_bund_C"/>
</dbReference>
<dbReference type="PANTHER" id="PTHR37009">
    <property type="entry name" value="EF-HAND DOMAIN-CONTAINING PROTEIN"/>
    <property type="match status" value="1"/>
</dbReference>
<feature type="compositionally biased region" description="Basic residues" evidence="2">
    <location>
        <begin position="10"/>
        <end position="19"/>
    </location>
</feature>
<dbReference type="GO" id="GO:0030863">
    <property type="term" value="C:cortical cytoskeleton"/>
    <property type="evidence" value="ECO:0007669"/>
    <property type="project" value="TreeGrafter"/>
</dbReference>
<feature type="coiled-coil region" evidence="1">
    <location>
        <begin position="183"/>
        <end position="210"/>
    </location>
</feature>
<gene>
    <name evidence="4" type="ORF">H696_01808</name>
</gene>
<dbReference type="OrthoDB" id="29877at2759"/>
<sequence>MNGEEWGRSSAHRQRRIRGPARGQCGGDAAGRQIFCNYSPLPPTFTCLPCFPFFFLHTLPSTTVTMEFADVLALPYPDQAKFFLNAFWPELSDRAEEVWNFNNNIVALDHEHGANGKSLDEFKSHMYLEKFELTHTACDLRDVLRAINSENTKRLTLVEFLLFNYEQTIAEMMKRPQAMNDLLKKAELALVAVQKEIDAIEARKAELMKAAEGSGVRAHAAKNELEQLYSADQLPLNQALITAEAAVRRAAREGDQSAAGSIWWQTRTLEEAKKYKPRGGVKSFDC</sequence>
<dbReference type="eggNOG" id="ENOG502S8KW">
    <property type="taxonomic scope" value="Eukaryota"/>
</dbReference>
<dbReference type="Proteomes" id="UP000030693">
    <property type="component" value="Unassembled WGS sequence"/>
</dbReference>
<dbReference type="PANTHER" id="PTHR37009:SF1">
    <property type="entry name" value="CALCIUM-REGULATED ACTIN-BUNDLING PROTEIN"/>
    <property type="match status" value="1"/>
</dbReference>
<dbReference type="GO" id="GO:0051764">
    <property type="term" value="P:actin crosslink formation"/>
    <property type="evidence" value="ECO:0007669"/>
    <property type="project" value="TreeGrafter"/>
</dbReference>
<dbReference type="GO" id="GO:0051015">
    <property type="term" value="F:actin filament binding"/>
    <property type="evidence" value="ECO:0007669"/>
    <property type="project" value="TreeGrafter"/>
</dbReference>
<protein>
    <recommendedName>
        <fullName evidence="3">Calcium-regulated actin-bundling protein C-terminal domain-containing protein</fullName>
    </recommendedName>
</protein>
<proteinExistence type="predicted"/>
<dbReference type="GeneID" id="20526533"/>
<feature type="region of interest" description="Disordered" evidence="2">
    <location>
        <begin position="1"/>
        <end position="26"/>
    </location>
</feature>
<evidence type="ECO:0000256" key="1">
    <source>
        <dbReference type="SAM" id="Coils"/>
    </source>
</evidence>
<dbReference type="InterPro" id="IPR053356">
    <property type="entry name" value="Calcium-reg_actin-bundling"/>
</dbReference>
<dbReference type="Pfam" id="PF18060">
    <property type="entry name" value="F_actin_bund_C"/>
    <property type="match status" value="1"/>
</dbReference>
<evidence type="ECO:0000256" key="2">
    <source>
        <dbReference type="SAM" id="MobiDB-lite"/>
    </source>
</evidence>